<dbReference type="Gene3D" id="3.40.50.300">
    <property type="entry name" value="P-loop containing nucleotide triphosphate hydrolases"/>
    <property type="match status" value="1"/>
</dbReference>
<dbReference type="AlphaFoldDB" id="A0A9N9YT89"/>
<dbReference type="GO" id="GO:0016887">
    <property type="term" value="F:ATP hydrolysis activity"/>
    <property type="evidence" value="ECO:0007669"/>
    <property type="project" value="InterPro"/>
</dbReference>
<evidence type="ECO:0000313" key="3">
    <source>
        <dbReference type="EMBL" id="CAH0039558.1"/>
    </source>
</evidence>
<dbReference type="InterPro" id="IPR003959">
    <property type="entry name" value="ATPase_AAA_core"/>
</dbReference>
<dbReference type="InterPro" id="IPR054289">
    <property type="entry name" value="DUF7025"/>
</dbReference>
<feature type="compositionally biased region" description="Basic residues" evidence="1">
    <location>
        <begin position="414"/>
        <end position="423"/>
    </location>
</feature>
<dbReference type="SUPFAM" id="SSF52540">
    <property type="entry name" value="P-loop containing nucleoside triphosphate hydrolases"/>
    <property type="match status" value="1"/>
</dbReference>
<dbReference type="Pfam" id="PF00004">
    <property type="entry name" value="AAA"/>
    <property type="match status" value="1"/>
</dbReference>
<reference evidence="3" key="1">
    <citation type="submission" date="2021-10" db="EMBL/GenBank/DDBJ databases">
        <authorList>
            <person name="Piombo E."/>
        </authorList>
    </citation>
    <scope>NUCLEOTIDE SEQUENCE</scope>
</reference>
<dbReference type="OrthoDB" id="10042665at2759"/>
<dbReference type="Proteomes" id="UP000775872">
    <property type="component" value="Unassembled WGS sequence"/>
</dbReference>
<dbReference type="InterPro" id="IPR027417">
    <property type="entry name" value="P-loop_NTPase"/>
</dbReference>
<accession>A0A9N9YT89</accession>
<organism evidence="3 4">
    <name type="scientific">Clonostachys solani</name>
    <dbReference type="NCBI Taxonomy" id="160281"/>
    <lineage>
        <taxon>Eukaryota</taxon>
        <taxon>Fungi</taxon>
        <taxon>Dikarya</taxon>
        <taxon>Ascomycota</taxon>
        <taxon>Pezizomycotina</taxon>
        <taxon>Sordariomycetes</taxon>
        <taxon>Hypocreomycetidae</taxon>
        <taxon>Hypocreales</taxon>
        <taxon>Bionectriaceae</taxon>
        <taxon>Clonostachys</taxon>
    </lineage>
</organism>
<gene>
    <name evidence="3" type="ORF">CSOL1703_00003690</name>
</gene>
<keyword evidence="4" id="KW-1185">Reference proteome</keyword>
<dbReference type="PANTHER" id="PTHR46411:SF2">
    <property type="entry name" value="AAA+ ATPASE DOMAIN-CONTAINING PROTEIN"/>
    <property type="match status" value="1"/>
</dbReference>
<name>A0A9N9YT89_9HYPO</name>
<dbReference type="CDD" id="cd19481">
    <property type="entry name" value="RecA-like_protease"/>
    <property type="match status" value="1"/>
</dbReference>
<dbReference type="InterPro" id="IPR003593">
    <property type="entry name" value="AAA+_ATPase"/>
</dbReference>
<evidence type="ECO:0000256" key="1">
    <source>
        <dbReference type="SAM" id="MobiDB-lite"/>
    </source>
</evidence>
<protein>
    <recommendedName>
        <fullName evidence="2">AAA+ ATPase domain-containing protein</fullName>
    </recommendedName>
</protein>
<proteinExistence type="predicted"/>
<feature type="compositionally biased region" description="Pro residues" evidence="1">
    <location>
        <begin position="45"/>
        <end position="57"/>
    </location>
</feature>
<feature type="domain" description="AAA+ ATPase" evidence="2">
    <location>
        <begin position="561"/>
        <end position="686"/>
    </location>
</feature>
<feature type="compositionally biased region" description="Basic and acidic residues" evidence="1">
    <location>
        <begin position="384"/>
        <end position="396"/>
    </location>
</feature>
<feature type="region of interest" description="Disordered" evidence="1">
    <location>
        <begin position="384"/>
        <end position="435"/>
    </location>
</feature>
<dbReference type="Pfam" id="PF22942">
    <property type="entry name" value="DUF7025"/>
    <property type="match status" value="1"/>
</dbReference>
<dbReference type="EMBL" id="CABFOC020000002">
    <property type="protein sequence ID" value="CAH0039558.1"/>
    <property type="molecule type" value="Genomic_DNA"/>
</dbReference>
<feature type="region of interest" description="Disordered" evidence="1">
    <location>
        <begin position="1"/>
        <end position="60"/>
    </location>
</feature>
<evidence type="ECO:0000313" key="4">
    <source>
        <dbReference type="Proteomes" id="UP000775872"/>
    </source>
</evidence>
<dbReference type="SMART" id="SM00382">
    <property type="entry name" value="AAA"/>
    <property type="match status" value="1"/>
</dbReference>
<evidence type="ECO:0000259" key="2">
    <source>
        <dbReference type="SMART" id="SM00382"/>
    </source>
</evidence>
<sequence length="788" mass="88122">MSFSKYESVLPTHFSSSQDRSRKIQATAGTQHLEPASPPDVSTPAPEPSSAPPPAAPKPLKGFADVVEYHREHGQGGQEVEIIPTSRFIPKQKGLPKKTTQYNDYAVVLRRTWVQKQNTAICVRIELAIQSEALCKAFRKIAVSCYETTDLQSTPIKLSTPFSELFFYRKDIKTLATSPTTDPNLRRDAQALYDFIQKNGLLSSIIRDDEKYSKEGRVVGDILWTLYPPNSLVMLNIKAIKECWICRNVSYYVDQRGIPHWTVLGLRIAFGGESPGLVRQTFTMPMSQMQVSKISDLPLLPFPLEDFPEKKSITASLKARSGILQRVLGKDLSSFLSQTYSGPSWDDGFDAYNTLLNPLRAAKQSDERVIVDFKAYLESNRTSNDLEKLNDPDARTQAKAKGRGMIATPEGARKSTRRNRHRRSDSDSDEETDPAKHLANLQAGQDLMASTQLDEAESAQDAQDDEPTDLSSLRQIVTEKFKITGDDFDLLYPALVPAFSLKEKKWQWLLTDRLQDVKWNTLAFNSLQLDTVTKDLIEALIKGHKDKTTTVFDDVIPGKGQGLIFLLHGHPGLGKTLTAESVADYLERPLYSISGGELSTEVDRLESRLNEIFALTKRWNAVSLLDEADVLLCKRNSSEMDRNAIVAVFLRKIEYFQGVLILTTNRKEDFDEAFKSRIHITISYPDLSHDAQSGIWKALIAANEQVKLDGTWTTEAFTALGKLNVNGRTIKNMLRTAVAYALAESGVLGLRHVLAIARTEMKENENQDDSVKEGLKTLERLVASDSSG</sequence>
<dbReference type="PANTHER" id="PTHR46411">
    <property type="entry name" value="FAMILY ATPASE, PUTATIVE-RELATED"/>
    <property type="match status" value="1"/>
</dbReference>
<dbReference type="GO" id="GO:0005524">
    <property type="term" value="F:ATP binding"/>
    <property type="evidence" value="ECO:0007669"/>
    <property type="project" value="InterPro"/>
</dbReference>
<comment type="caution">
    <text evidence="3">The sequence shown here is derived from an EMBL/GenBank/DDBJ whole genome shotgun (WGS) entry which is preliminary data.</text>
</comment>